<name>A0ABW5A669_9RHOB</name>
<keyword evidence="3" id="KW-1185">Reference proteome</keyword>
<sequence length="331" mass="37645">MEVKLSYLDERRAFSEKNFTALKALLENIEERLAGNACVYATGSYGRLEAGSQSDLDLFIVAKVEKKRDGTQVSLLSNLDQILIKADLINAVRALNLPDFDGDGKYLACHPICDFVSHLGGPEDDYRNTLTGRLLMFLEGRPLAGDKVFDELIEEIIAAYFQDYPDHSDSFIPAFLCNDILRLWRTFCVNYEFSRKKRTVSAKSGIKNLKLKHSRMLTCYSAIIYMLNAFSVNGTVVTSDILDMVKLSPLQRIDSVAENARSGDLRTIRDDLSSGYASFLQKMDKPQEELIKDFETHGSDWTKKSYEFGDNMSRFINQMEPDEKFMRLLLI</sequence>
<gene>
    <name evidence="2" type="ORF">ACFSM0_05280</name>
</gene>
<reference evidence="3" key="1">
    <citation type="journal article" date="2019" name="Int. J. Syst. Evol. Microbiol.">
        <title>The Global Catalogue of Microorganisms (GCM) 10K type strain sequencing project: providing services to taxonomists for standard genome sequencing and annotation.</title>
        <authorList>
            <consortium name="The Broad Institute Genomics Platform"/>
            <consortium name="The Broad Institute Genome Sequencing Center for Infectious Disease"/>
            <person name="Wu L."/>
            <person name="Ma J."/>
        </authorList>
    </citation>
    <scope>NUCLEOTIDE SEQUENCE [LARGE SCALE GENOMIC DNA]</scope>
    <source>
        <strain evidence="3">CCUG 55131</strain>
    </source>
</reference>
<dbReference type="EMBL" id="JBHUIX010000005">
    <property type="protein sequence ID" value="MFD2173500.1"/>
    <property type="molecule type" value="Genomic_DNA"/>
</dbReference>
<evidence type="ECO:0000313" key="3">
    <source>
        <dbReference type="Proteomes" id="UP001597413"/>
    </source>
</evidence>
<feature type="domain" description="Polymerase nucleotidyl transferase" evidence="1">
    <location>
        <begin position="23"/>
        <end position="126"/>
    </location>
</feature>
<dbReference type="SUPFAM" id="SSF81301">
    <property type="entry name" value="Nucleotidyltransferase"/>
    <property type="match status" value="1"/>
</dbReference>
<accession>A0ABW5A669</accession>
<dbReference type="Proteomes" id="UP001597413">
    <property type="component" value="Unassembled WGS sequence"/>
</dbReference>
<dbReference type="InterPro" id="IPR043519">
    <property type="entry name" value="NT_sf"/>
</dbReference>
<dbReference type="Gene3D" id="3.30.460.10">
    <property type="entry name" value="Beta Polymerase, domain 2"/>
    <property type="match status" value="1"/>
</dbReference>
<evidence type="ECO:0000259" key="1">
    <source>
        <dbReference type="Pfam" id="PF01909"/>
    </source>
</evidence>
<dbReference type="InterPro" id="IPR002934">
    <property type="entry name" value="Polymerase_NTP_transf_dom"/>
</dbReference>
<organism evidence="2 3">
    <name type="scientific">Rhodobacter lacus</name>
    <dbReference type="NCBI Taxonomy" id="1641972"/>
    <lineage>
        <taxon>Bacteria</taxon>
        <taxon>Pseudomonadati</taxon>
        <taxon>Pseudomonadota</taxon>
        <taxon>Alphaproteobacteria</taxon>
        <taxon>Rhodobacterales</taxon>
        <taxon>Rhodobacter group</taxon>
        <taxon>Rhodobacter</taxon>
    </lineage>
</organism>
<comment type="caution">
    <text evidence="2">The sequence shown here is derived from an EMBL/GenBank/DDBJ whole genome shotgun (WGS) entry which is preliminary data.</text>
</comment>
<proteinExistence type="predicted"/>
<dbReference type="Pfam" id="PF01909">
    <property type="entry name" value="NTP_transf_2"/>
    <property type="match status" value="1"/>
</dbReference>
<evidence type="ECO:0000313" key="2">
    <source>
        <dbReference type="EMBL" id="MFD2173500.1"/>
    </source>
</evidence>
<protein>
    <submittedName>
        <fullName evidence="2">Nucleotidyltransferase domain-containing protein</fullName>
    </submittedName>
</protein>